<dbReference type="EMBL" id="JBHRZT010000039">
    <property type="protein sequence ID" value="MFC3883713.1"/>
    <property type="molecule type" value="Genomic_DNA"/>
</dbReference>
<dbReference type="Gene3D" id="3.40.50.720">
    <property type="entry name" value="NAD(P)-binding Rossmann-like Domain"/>
    <property type="match status" value="1"/>
</dbReference>
<dbReference type="InterPro" id="IPR036291">
    <property type="entry name" value="NAD(P)-bd_dom_sf"/>
</dbReference>
<evidence type="ECO:0000259" key="1">
    <source>
        <dbReference type="Pfam" id="PF01370"/>
    </source>
</evidence>
<dbReference type="PANTHER" id="PTHR43245:SF13">
    <property type="entry name" value="UDP-D-APIOSE_UDP-D-XYLOSE SYNTHASE 2"/>
    <property type="match status" value="1"/>
</dbReference>
<proteinExistence type="predicted"/>
<dbReference type="Proteomes" id="UP001595752">
    <property type="component" value="Unassembled WGS sequence"/>
</dbReference>
<evidence type="ECO:0000313" key="2">
    <source>
        <dbReference type="EMBL" id="MFC3883713.1"/>
    </source>
</evidence>
<reference evidence="3" key="1">
    <citation type="journal article" date="2019" name="Int. J. Syst. Evol. Microbiol.">
        <title>The Global Catalogue of Microorganisms (GCM) 10K type strain sequencing project: providing services to taxonomists for standard genome sequencing and annotation.</title>
        <authorList>
            <consortium name="The Broad Institute Genomics Platform"/>
            <consortium name="The Broad Institute Genome Sequencing Center for Infectious Disease"/>
            <person name="Wu L."/>
            <person name="Ma J."/>
        </authorList>
    </citation>
    <scope>NUCLEOTIDE SEQUENCE [LARGE SCALE GENOMIC DNA]</scope>
    <source>
        <strain evidence="3">CCUG 61889</strain>
    </source>
</reference>
<keyword evidence="3" id="KW-1185">Reference proteome</keyword>
<gene>
    <name evidence="2" type="ORF">ACFOU2_09470</name>
</gene>
<dbReference type="InterPro" id="IPR050177">
    <property type="entry name" value="Lipid_A_modif_metabolic_enz"/>
</dbReference>
<comment type="caution">
    <text evidence="2">The sequence shown here is derived from an EMBL/GenBank/DDBJ whole genome shotgun (WGS) entry which is preliminary data.</text>
</comment>
<dbReference type="SUPFAM" id="SSF51735">
    <property type="entry name" value="NAD(P)-binding Rossmann-fold domains"/>
    <property type="match status" value="1"/>
</dbReference>
<accession>A0ABV8B0C4</accession>
<dbReference type="Pfam" id="PF01370">
    <property type="entry name" value="Epimerase"/>
    <property type="match status" value="1"/>
</dbReference>
<dbReference type="RefSeq" id="WP_377914467.1">
    <property type="nucleotide sequence ID" value="NZ_JBHRZT010000039.1"/>
</dbReference>
<name>A0ABV8B0C4_9BACI</name>
<protein>
    <submittedName>
        <fullName evidence="2">NAD-dependent epimerase/dehydratase family protein</fullName>
    </submittedName>
</protein>
<sequence length="302" mass="35172">MKKVAVIGANRFVGFCLCDHFLKEGLEVTGYIHQAHDYETALQEEMELFLGRNANFTSERMEEKKPLFYPKEQFDAVYFTFFDQGDFRDASFFREKIKQGHKALVDCISYCLQSKAKLVFLSSLRVYGTKQEVIGEKIIPNPDHREGRLFFHFEKMVTKFTQSALSYVIIRVPTVYGPWQPFSAAYQQACIQLVTREEKAIEVEEDRRDVLFIDDVVYTVAKCTDASPSSSIIHLYSGQHSQWEQGADLLNISYEPRESKFEGITDGLNRREKPFAPYTSIREGVQRQKHHTRQLFSHYHFL</sequence>
<feature type="domain" description="NAD-dependent epimerase/dehydratase" evidence="1">
    <location>
        <begin position="4"/>
        <end position="221"/>
    </location>
</feature>
<dbReference type="InterPro" id="IPR001509">
    <property type="entry name" value="Epimerase_deHydtase"/>
</dbReference>
<organism evidence="2 3">
    <name type="scientific">Bacillus songklensis</name>
    <dbReference type="NCBI Taxonomy" id="1069116"/>
    <lineage>
        <taxon>Bacteria</taxon>
        <taxon>Bacillati</taxon>
        <taxon>Bacillota</taxon>
        <taxon>Bacilli</taxon>
        <taxon>Bacillales</taxon>
        <taxon>Bacillaceae</taxon>
        <taxon>Bacillus</taxon>
    </lineage>
</organism>
<evidence type="ECO:0000313" key="3">
    <source>
        <dbReference type="Proteomes" id="UP001595752"/>
    </source>
</evidence>
<dbReference type="PANTHER" id="PTHR43245">
    <property type="entry name" value="BIFUNCTIONAL POLYMYXIN RESISTANCE PROTEIN ARNA"/>
    <property type="match status" value="1"/>
</dbReference>